<dbReference type="HOGENOM" id="CLU_141510_0_0_6"/>
<evidence type="ECO:0000313" key="1">
    <source>
        <dbReference type="EMBL" id="AGA92300.1"/>
    </source>
</evidence>
<reference evidence="1 2" key="1">
    <citation type="submission" date="2011-09" db="EMBL/GenBank/DDBJ databases">
        <title>Complete sequence of chromosome of Thioflavicoccus mobilis 8321.</title>
        <authorList>
            <consortium name="US DOE Joint Genome Institute"/>
            <person name="Lucas S."/>
            <person name="Han J."/>
            <person name="Lapidus A."/>
            <person name="Cheng J.-F."/>
            <person name="Goodwin L."/>
            <person name="Pitluck S."/>
            <person name="Peters L."/>
            <person name="Ovchinnikova G."/>
            <person name="Lu M."/>
            <person name="Detter J.C."/>
            <person name="Han C."/>
            <person name="Tapia R."/>
            <person name="Land M."/>
            <person name="Hauser L."/>
            <person name="Kyrpides N."/>
            <person name="Ivanova N."/>
            <person name="Pagani I."/>
            <person name="Vogl K."/>
            <person name="Liu Z."/>
            <person name="Imhoff J."/>
            <person name="Thiel V."/>
            <person name="Frigaard N.-U."/>
            <person name="Bryant D."/>
            <person name="Woyke T."/>
        </authorList>
    </citation>
    <scope>NUCLEOTIDE SEQUENCE [LARGE SCALE GENOMIC DNA]</scope>
    <source>
        <strain evidence="1 2">8321</strain>
    </source>
</reference>
<evidence type="ECO:0000313" key="2">
    <source>
        <dbReference type="Proteomes" id="UP000010816"/>
    </source>
</evidence>
<dbReference type="PATRIC" id="fig|765912.4.peg.3567"/>
<dbReference type="OrthoDB" id="9808545at2"/>
<dbReference type="KEGG" id="tmb:Thimo_3644"/>
<dbReference type="eggNOG" id="ENOG502ZBN7">
    <property type="taxonomic scope" value="Bacteria"/>
</dbReference>
<dbReference type="RefSeq" id="WP_015282425.1">
    <property type="nucleotide sequence ID" value="NC_019940.1"/>
</dbReference>
<dbReference type="STRING" id="765912.Thimo_3644"/>
<accession>L0H3P8</accession>
<proteinExistence type="predicted"/>
<dbReference type="EMBL" id="CP003051">
    <property type="protein sequence ID" value="AGA92300.1"/>
    <property type="molecule type" value="Genomic_DNA"/>
</dbReference>
<dbReference type="InterPro" id="IPR004952">
    <property type="entry name" value="NifX-assoc_nitrogen_fix"/>
</dbReference>
<dbReference type="PIRSF" id="PIRSF005788">
    <property type="entry name" value="NifK"/>
    <property type="match status" value="1"/>
</dbReference>
<sequence>MQDEQLAIAEGDPVLQSSFAAELVRQMRAIDSYGTSDSWPANKVLDPFILTKERLRELPLVGDPDEIVIARIQAFYNAIAAQIEQECGLQASPIISLSHEGFGRALMIVGKLVVMDRALRDVHRFGFPSPSKMKDEADKLLSVALEIIGDHPQVAGL</sequence>
<dbReference type="Proteomes" id="UP000010816">
    <property type="component" value="Chromosome"/>
</dbReference>
<dbReference type="AlphaFoldDB" id="L0H3P8"/>
<gene>
    <name evidence="1" type="ORF">Thimo_3644</name>
</gene>
<name>L0H3P8_9GAMM</name>
<dbReference type="NCBIfam" id="TIGR02935">
    <property type="entry name" value="NifX-associated nitrogen fixation protein"/>
    <property type="match status" value="1"/>
</dbReference>
<organism evidence="1 2">
    <name type="scientific">Thioflavicoccus mobilis 8321</name>
    <dbReference type="NCBI Taxonomy" id="765912"/>
    <lineage>
        <taxon>Bacteria</taxon>
        <taxon>Pseudomonadati</taxon>
        <taxon>Pseudomonadota</taxon>
        <taxon>Gammaproteobacteria</taxon>
        <taxon>Chromatiales</taxon>
        <taxon>Chromatiaceae</taxon>
        <taxon>Thioflavicoccus</taxon>
    </lineage>
</organism>
<dbReference type="Pfam" id="PF03270">
    <property type="entry name" value="DUF269"/>
    <property type="match status" value="1"/>
</dbReference>
<keyword evidence="2" id="KW-1185">Reference proteome</keyword>
<dbReference type="Gene3D" id="1.10.3100.20">
    <property type="entry name" value="Protein of unknown function DUF269"/>
    <property type="match status" value="1"/>
</dbReference>
<protein>
    <submittedName>
        <fullName evidence="1">Putative nitrogen fixation protein</fullName>
    </submittedName>
</protein>